<dbReference type="Proteomes" id="UP000184501">
    <property type="component" value="Unassembled WGS sequence"/>
</dbReference>
<keyword evidence="3" id="KW-1185">Reference proteome</keyword>
<proteinExistence type="predicted"/>
<evidence type="ECO:0000313" key="2">
    <source>
        <dbReference type="EMBL" id="SHE95677.1"/>
    </source>
</evidence>
<accession>A0A1M4XQ15</accession>
<protein>
    <submittedName>
        <fullName evidence="2">Uncharacterized protein</fullName>
    </submittedName>
</protein>
<name>A0A1M4XQ15_STRHI</name>
<dbReference type="AlphaFoldDB" id="A0A1M4XQ15"/>
<gene>
    <name evidence="2" type="ORF">SAMN05444320_10281</name>
</gene>
<evidence type="ECO:0000313" key="3">
    <source>
        <dbReference type="Proteomes" id="UP000184501"/>
    </source>
</evidence>
<dbReference type="EMBL" id="FQVN01000002">
    <property type="protein sequence ID" value="SHE95677.1"/>
    <property type="molecule type" value="Genomic_DNA"/>
</dbReference>
<evidence type="ECO:0000256" key="1">
    <source>
        <dbReference type="SAM" id="MobiDB-lite"/>
    </source>
</evidence>
<feature type="compositionally biased region" description="Basic and acidic residues" evidence="1">
    <location>
        <begin position="48"/>
        <end position="61"/>
    </location>
</feature>
<reference evidence="2 3" key="1">
    <citation type="submission" date="2016-11" db="EMBL/GenBank/DDBJ databases">
        <authorList>
            <person name="Jaros S."/>
            <person name="Januszkiewicz K."/>
            <person name="Wedrychowicz H."/>
        </authorList>
    </citation>
    <scope>NUCLEOTIDE SEQUENCE [LARGE SCALE GENOMIC DNA]</scope>
    <source>
        <strain evidence="2 3">DSM 44523</strain>
    </source>
</reference>
<sequence>MVRAPVAADHGPMPNTPALIKAFLRLCKDFAYGVHAGHAIRHGIKPGRPRESEAEARDDRPAPTLSVVDSDEAFRKPRRLPAMRPAVRRTPC</sequence>
<feature type="region of interest" description="Disordered" evidence="1">
    <location>
        <begin position="41"/>
        <end position="92"/>
    </location>
</feature>
<organism evidence="2 3">
    <name type="scientific">Streptoalloteichus hindustanus</name>
    <dbReference type="NCBI Taxonomy" id="2017"/>
    <lineage>
        <taxon>Bacteria</taxon>
        <taxon>Bacillati</taxon>
        <taxon>Actinomycetota</taxon>
        <taxon>Actinomycetes</taxon>
        <taxon>Pseudonocardiales</taxon>
        <taxon>Pseudonocardiaceae</taxon>
        <taxon>Streptoalloteichus</taxon>
    </lineage>
</organism>